<evidence type="ECO:0000256" key="1">
    <source>
        <dbReference type="SAM" id="MobiDB-lite"/>
    </source>
</evidence>
<dbReference type="Proteomes" id="UP001221413">
    <property type="component" value="Unassembled WGS sequence"/>
</dbReference>
<gene>
    <name evidence="2" type="ORF">Dda_7710</name>
</gene>
<accession>A0AAD6NGX8</accession>
<proteinExistence type="predicted"/>
<keyword evidence="3" id="KW-1185">Reference proteome</keyword>
<evidence type="ECO:0000313" key="3">
    <source>
        <dbReference type="Proteomes" id="UP001221413"/>
    </source>
</evidence>
<evidence type="ECO:0000313" key="2">
    <source>
        <dbReference type="EMBL" id="KAJ6257920.1"/>
    </source>
</evidence>
<organism evidence="2 3">
    <name type="scientific">Drechslerella dactyloides</name>
    <name type="common">Nematode-trapping fungus</name>
    <name type="synonym">Arthrobotrys dactyloides</name>
    <dbReference type="NCBI Taxonomy" id="74499"/>
    <lineage>
        <taxon>Eukaryota</taxon>
        <taxon>Fungi</taxon>
        <taxon>Dikarya</taxon>
        <taxon>Ascomycota</taxon>
        <taxon>Pezizomycotina</taxon>
        <taxon>Orbiliomycetes</taxon>
        <taxon>Orbiliales</taxon>
        <taxon>Orbiliaceae</taxon>
        <taxon>Drechslerella</taxon>
    </lineage>
</organism>
<sequence length="119" mass="12893">MTPPAHVDCCQPSQAAARGLNGERELTGANQHLGNIAGNNDSRELKSTVDTQPIWKSSRENKKERTIKSADLYVRLDPEVVEKPKTSAVDSSKNPSAGSFEMFQAIKSKHAAAFAGNKQ</sequence>
<name>A0AAD6NGX8_DREDA</name>
<dbReference type="EMBL" id="JAQGDS010000010">
    <property type="protein sequence ID" value="KAJ6257920.1"/>
    <property type="molecule type" value="Genomic_DNA"/>
</dbReference>
<comment type="caution">
    <text evidence="2">The sequence shown here is derived from an EMBL/GenBank/DDBJ whole genome shotgun (WGS) entry which is preliminary data.</text>
</comment>
<reference evidence="2" key="1">
    <citation type="submission" date="2023-01" db="EMBL/GenBank/DDBJ databases">
        <title>The chitinases involved in constricting ring structure development in the nematode-trapping fungus Drechslerella dactyloides.</title>
        <authorList>
            <person name="Wang R."/>
            <person name="Zhang L."/>
            <person name="Tang P."/>
            <person name="Li S."/>
            <person name="Liang L."/>
        </authorList>
    </citation>
    <scope>NUCLEOTIDE SEQUENCE</scope>
    <source>
        <strain evidence="2">YMF1.00031</strain>
    </source>
</reference>
<dbReference type="AlphaFoldDB" id="A0AAD6NGX8"/>
<protein>
    <submittedName>
        <fullName evidence="2">Uncharacterized protein</fullName>
    </submittedName>
</protein>
<feature type="region of interest" description="Disordered" evidence="1">
    <location>
        <begin position="32"/>
        <end position="51"/>
    </location>
</feature>